<proteinExistence type="predicted"/>
<name>A0ABW2LZ65_9FLAO</name>
<reference evidence="2" key="1">
    <citation type="journal article" date="2019" name="Int. J. Syst. Evol. Microbiol.">
        <title>The Global Catalogue of Microorganisms (GCM) 10K type strain sequencing project: providing services to taxonomists for standard genome sequencing and annotation.</title>
        <authorList>
            <consortium name="The Broad Institute Genomics Platform"/>
            <consortium name="The Broad Institute Genome Sequencing Center for Infectious Disease"/>
            <person name="Wu L."/>
            <person name="Ma J."/>
        </authorList>
    </citation>
    <scope>NUCLEOTIDE SEQUENCE [LARGE SCALE GENOMIC DNA]</scope>
    <source>
        <strain evidence="2">CCUG 54781</strain>
    </source>
</reference>
<gene>
    <name evidence="1" type="ORF">ACFQO9_04520</name>
</gene>
<dbReference type="Proteomes" id="UP001596550">
    <property type="component" value="Unassembled WGS sequence"/>
</dbReference>
<sequence length="276" mass="30095">MTYSLKKLNKPATGAGAPINAGRFAYLAFVEDLVSFPNTDGNNVLLVGQPVFKEGKGLVPIYITSSSQEYSYESQGDQDSRSHKVKFLGTHPGDELEALEFSVNNLDKEFIVFIPGCQSTDLTKVLGRPCAPLIFKSTHKGGKDGKKFEFTFEQEIGSKYVYFVYNGPLPTQEQAYAEVDFTAALTGLSAVQKVKVTAAAQALDITSLVDFVETQVTFIGQETVASKAGTISEDLAGDVMILTKDGLQWKAVANSTITFEVYQTGSKIALIERWRT</sequence>
<comment type="caution">
    <text evidence="1">The sequence shown here is derived from an EMBL/GenBank/DDBJ whole genome shotgun (WGS) entry which is preliminary data.</text>
</comment>
<keyword evidence="2" id="KW-1185">Reference proteome</keyword>
<organism evidence="1 2">
    <name type="scientific">Chryseobacterium zhengzhouense</name>
    <dbReference type="NCBI Taxonomy" id="1636086"/>
    <lineage>
        <taxon>Bacteria</taxon>
        <taxon>Pseudomonadati</taxon>
        <taxon>Bacteroidota</taxon>
        <taxon>Flavobacteriia</taxon>
        <taxon>Flavobacteriales</taxon>
        <taxon>Weeksellaceae</taxon>
        <taxon>Chryseobacterium group</taxon>
        <taxon>Chryseobacterium</taxon>
    </lineage>
</organism>
<evidence type="ECO:0000313" key="2">
    <source>
        <dbReference type="Proteomes" id="UP001596550"/>
    </source>
</evidence>
<evidence type="ECO:0008006" key="3">
    <source>
        <dbReference type="Google" id="ProtNLM"/>
    </source>
</evidence>
<accession>A0ABW2LZ65</accession>
<protein>
    <recommendedName>
        <fullName evidence="3">Phage tail protein</fullName>
    </recommendedName>
</protein>
<dbReference type="RefSeq" id="WP_378174411.1">
    <property type="nucleotide sequence ID" value="NZ_JBHTCR010000002.1"/>
</dbReference>
<dbReference type="EMBL" id="JBHTCR010000002">
    <property type="protein sequence ID" value="MFC7345981.1"/>
    <property type="molecule type" value="Genomic_DNA"/>
</dbReference>
<evidence type="ECO:0000313" key="1">
    <source>
        <dbReference type="EMBL" id="MFC7345981.1"/>
    </source>
</evidence>